<accession>A0ABS0NER4</accession>
<sequence>MAGPPVLPPAGSARHRITTEEFRDLAYGTGGRDTIATLAAGQRSRSMLLLRALVDLAAGHPALPGPLPPPAEAWRLLVRAERRRAAAVNRLLLHPQVGVWSRRCLRRLRGTDGDGPPLWEEAGYLHATAASAALLAGLEFRMSVPVRAGAVHLPALGLARMDGCGSDTAEVHQDRFGRRAVTAGPVRVQLPADLGRDAPGWQALRRLTADHAGHRCTLLLDDLDPYRDFLRPGPPERLGAPEARGWQRDFARAWALVAEQDNVDPGGVAACCTSLVPVRYSGPAEPFSASSPAAYGCVLISPPPGAAVFAASLIHEAQHIKLGALLDLVPLVHGGREEAHHSPWRTDPRPLYGILQGVYAFLGVTGFWQSRVHREQDPAARNAAVLEFALRRAQTAHGIATLRAHASLTAHGRRFLDGIAERLGRWLAEPVPGPALRTAQDLCTDHRLLHRLHHLRPAPGRLGPWIRAWRAGAAPPGPPPAGTLRPGRHREAARLTAARLWAADPDRAAARRERAARDGDLRARADWDWAAHDPAAARGYLARLAQDPDDTAAWAGLALTLPDGPARRALRRRPETVYALHRALRTGGGAPDPVALAAWAGAG</sequence>
<dbReference type="RefSeq" id="WP_197987411.1">
    <property type="nucleotide sequence ID" value="NZ_JACYXC010000001.1"/>
</dbReference>
<reference evidence="1 2" key="1">
    <citation type="submission" date="2020-09" db="EMBL/GenBank/DDBJ databases">
        <title>Biosynthesis of the nuclear factor of activated T cells inhibitor NFAT-133 and its congeners in Streptomyces pactum.</title>
        <authorList>
            <person name="Zhou W."/>
            <person name="Posri P."/>
            <person name="Abugrain M.E."/>
            <person name="Weisberg A.J."/>
            <person name="Chang J.H."/>
            <person name="Mahmud T."/>
        </authorList>
    </citation>
    <scope>NUCLEOTIDE SEQUENCE [LARGE SCALE GENOMIC DNA]</scope>
    <source>
        <strain evidence="1 2">ATCC 27456</strain>
    </source>
</reference>
<protein>
    <submittedName>
        <fullName evidence="1">HEXXH motif domain-containing protein</fullName>
    </submittedName>
</protein>
<proteinExistence type="predicted"/>
<dbReference type="NCBIfam" id="TIGR04267">
    <property type="entry name" value="mod_HExxH"/>
    <property type="match status" value="1"/>
</dbReference>
<keyword evidence="2" id="KW-1185">Reference proteome</keyword>
<dbReference type="InterPro" id="IPR026337">
    <property type="entry name" value="AKG_HExxH"/>
</dbReference>
<comment type="caution">
    <text evidence="1">The sequence shown here is derived from an EMBL/GenBank/DDBJ whole genome shotgun (WGS) entry which is preliminary data.</text>
</comment>
<dbReference type="EMBL" id="JACYXC010000001">
    <property type="protein sequence ID" value="MBH5333619.1"/>
    <property type="molecule type" value="Genomic_DNA"/>
</dbReference>
<dbReference type="Proteomes" id="UP000807371">
    <property type="component" value="Unassembled WGS sequence"/>
</dbReference>
<name>A0ABS0NER4_9ACTN</name>
<evidence type="ECO:0000313" key="1">
    <source>
        <dbReference type="EMBL" id="MBH5333619.1"/>
    </source>
</evidence>
<gene>
    <name evidence="1" type="ORF">IHE55_01865</name>
</gene>
<evidence type="ECO:0000313" key="2">
    <source>
        <dbReference type="Proteomes" id="UP000807371"/>
    </source>
</evidence>
<organism evidence="1 2">
    <name type="scientific">Streptomyces pactum</name>
    <dbReference type="NCBI Taxonomy" id="68249"/>
    <lineage>
        <taxon>Bacteria</taxon>
        <taxon>Bacillati</taxon>
        <taxon>Actinomycetota</taxon>
        <taxon>Actinomycetes</taxon>
        <taxon>Kitasatosporales</taxon>
        <taxon>Streptomycetaceae</taxon>
        <taxon>Streptomyces</taxon>
    </lineage>
</organism>